<proteinExistence type="predicted"/>
<evidence type="ECO:0000313" key="2">
    <source>
        <dbReference type="Proteomes" id="UP001279734"/>
    </source>
</evidence>
<gene>
    <name evidence="1" type="ORF">Nepgr_023657</name>
</gene>
<protein>
    <submittedName>
        <fullName evidence="1">Uncharacterized protein</fullName>
    </submittedName>
</protein>
<reference evidence="1" key="1">
    <citation type="submission" date="2023-05" db="EMBL/GenBank/DDBJ databases">
        <title>Nepenthes gracilis genome sequencing.</title>
        <authorList>
            <person name="Fukushima K."/>
        </authorList>
    </citation>
    <scope>NUCLEOTIDE SEQUENCE</scope>
    <source>
        <strain evidence="1">SING2019-196</strain>
    </source>
</reference>
<accession>A0AAD3T3G4</accession>
<dbReference type="AlphaFoldDB" id="A0AAD3T3G4"/>
<organism evidence="1 2">
    <name type="scientific">Nepenthes gracilis</name>
    <name type="common">Slender pitcher plant</name>
    <dbReference type="NCBI Taxonomy" id="150966"/>
    <lineage>
        <taxon>Eukaryota</taxon>
        <taxon>Viridiplantae</taxon>
        <taxon>Streptophyta</taxon>
        <taxon>Embryophyta</taxon>
        <taxon>Tracheophyta</taxon>
        <taxon>Spermatophyta</taxon>
        <taxon>Magnoliopsida</taxon>
        <taxon>eudicotyledons</taxon>
        <taxon>Gunneridae</taxon>
        <taxon>Pentapetalae</taxon>
        <taxon>Caryophyllales</taxon>
        <taxon>Nepenthaceae</taxon>
        <taxon>Nepenthes</taxon>
    </lineage>
</organism>
<dbReference type="Proteomes" id="UP001279734">
    <property type="component" value="Unassembled WGS sequence"/>
</dbReference>
<name>A0AAD3T3G4_NEPGR</name>
<dbReference type="EMBL" id="BSYO01000023">
    <property type="protein sequence ID" value="GMH21814.1"/>
    <property type="molecule type" value="Genomic_DNA"/>
</dbReference>
<sequence length="102" mass="10865">MKGLNVSPTGVQMFFLHSVKIYVADAAASLLVCWYDEAEVSVTDASVCPSAGSIEFSREIEAADQQMYNASVPVASASAEHVLHPCITKHQHPSQTKGSLTA</sequence>
<comment type="caution">
    <text evidence="1">The sequence shown here is derived from an EMBL/GenBank/DDBJ whole genome shotgun (WGS) entry which is preliminary data.</text>
</comment>
<evidence type="ECO:0000313" key="1">
    <source>
        <dbReference type="EMBL" id="GMH21814.1"/>
    </source>
</evidence>
<keyword evidence="2" id="KW-1185">Reference proteome</keyword>